<dbReference type="InterPro" id="IPR006680">
    <property type="entry name" value="Amidohydro-rel"/>
</dbReference>
<dbReference type="SUPFAM" id="SSF51338">
    <property type="entry name" value="Composite domain of metallo-dependent hydrolases"/>
    <property type="match status" value="2"/>
</dbReference>
<gene>
    <name evidence="3" type="ORF">H9Y05_08235</name>
</gene>
<dbReference type="Pfam" id="PF01979">
    <property type="entry name" value="Amidohydro_1"/>
    <property type="match status" value="1"/>
</dbReference>
<evidence type="ECO:0000259" key="2">
    <source>
        <dbReference type="Pfam" id="PF07969"/>
    </source>
</evidence>
<dbReference type="Pfam" id="PF07969">
    <property type="entry name" value="Amidohydro_3"/>
    <property type="match status" value="1"/>
</dbReference>
<dbReference type="EMBL" id="JACVEL010000004">
    <property type="protein sequence ID" value="MBC9812459.1"/>
    <property type="molecule type" value="Genomic_DNA"/>
</dbReference>
<organism evidence="3 4">
    <name type="scientific">Taishania pollutisoli</name>
    <dbReference type="NCBI Taxonomy" id="2766479"/>
    <lineage>
        <taxon>Bacteria</taxon>
        <taxon>Pseudomonadati</taxon>
        <taxon>Bacteroidota</taxon>
        <taxon>Flavobacteriia</taxon>
        <taxon>Flavobacteriales</taxon>
        <taxon>Crocinitomicaceae</taxon>
        <taxon>Taishania</taxon>
    </lineage>
</organism>
<dbReference type="PANTHER" id="PTHR43135:SF3">
    <property type="entry name" value="ALPHA-D-RIBOSE 1-METHYLPHOSPHONATE 5-TRIPHOSPHATE DIPHOSPHATASE"/>
    <property type="match status" value="1"/>
</dbReference>
<name>A0A8J6TT77_9FLAO</name>
<dbReference type="Proteomes" id="UP000652681">
    <property type="component" value="Unassembled WGS sequence"/>
</dbReference>
<dbReference type="SUPFAM" id="SSF51556">
    <property type="entry name" value="Metallo-dependent hydrolases"/>
    <property type="match status" value="1"/>
</dbReference>
<dbReference type="AlphaFoldDB" id="A0A8J6TT77"/>
<dbReference type="InterPro" id="IPR011059">
    <property type="entry name" value="Metal-dep_hydrolase_composite"/>
</dbReference>
<dbReference type="InterPro" id="IPR051781">
    <property type="entry name" value="Metallo-dep_Hydrolase"/>
</dbReference>
<dbReference type="CDD" id="cd01309">
    <property type="entry name" value="Met_dep_hydrolase_C"/>
    <property type="match status" value="1"/>
</dbReference>
<accession>A0A8J6TT77</accession>
<feature type="domain" description="Amidohydrolase 3" evidence="2">
    <location>
        <begin position="359"/>
        <end position="420"/>
    </location>
</feature>
<keyword evidence="4" id="KW-1185">Reference proteome</keyword>
<dbReference type="Gene3D" id="3.20.20.140">
    <property type="entry name" value="Metal-dependent hydrolases"/>
    <property type="match status" value="2"/>
</dbReference>
<comment type="caution">
    <text evidence="3">The sequence shown here is derived from an EMBL/GenBank/DDBJ whole genome shotgun (WGS) entry which is preliminary data.</text>
</comment>
<dbReference type="RefSeq" id="WP_216714011.1">
    <property type="nucleotide sequence ID" value="NZ_JACVEL010000004.1"/>
</dbReference>
<evidence type="ECO:0000259" key="1">
    <source>
        <dbReference type="Pfam" id="PF01979"/>
    </source>
</evidence>
<feature type="domain" description="Amidohydrolase-related" evidence="1">
    <location>
        <begin position="851"/>
        <end position="926"/>
    </location>
</feature>
<dbReference type="GO" id="GO:0016810">
    <property type="term" value="F:hydrolase activity, acting on carbon-nitrogen (but not peptide) bonds"/>
    <property type="evidence" value="ECO:0007669"/>
    <property type="project" value="InterPro"/>
</dbReference>
<dbReference type="InterPro" id="IPR032466">
    <property type="entry name" value="Metal_Hydrolase"/>
</dbReference>
<evidence type="ECO:0000313" key="4">
    <source>
        <dbReference type="Proteomes" id="UP000652681"/>
    </source>
</evidence>
<protein>
    <submittedName>
        <fullName evidence="3">Amidohydrolase family protein</fullName>
    </submittedName>
</protein>
<proteinExistence type="predicted"/>
<dbReference type="PANTHER" id="PTHR43135">
    <property type="entry name" value="ALPHA-D-RIBOSE 1-METHYLPHOSPHONATE 5-TRIPHOSPHATE DIPHOSPHATASE"/>
    <property type="match status" value="1"/>
</dbReference>
<dbReference type="InterPro" id="IPR013108">
    <property type="entry name" value="Amidohydro_3"/>
</dbReference>
<reference evidence="3" key="1">
    <citation type="submission" date="2020-09" db="EMBL/GenBank/DDBJ databases">
        <title>Taishania pollutisoli gen. nov., sp. nov., Isolated from Tetrabromobisphenol A-Contaminated Soil.</title>
        <authorList>
            <person name="Chen Q."/>
        </authorList>
    </citation>
    <scope>NUCLEOTIDE SEQUENCE</scope>
    <source>
        <strain evidence="3">CZZ-1</strain>
    </source>
</reference>
<sequence length="1004" mass="111764">MKLFLLTLFTGIGSVLLFGQDRPQNGVAPSFPDAYILKNATIIVSPQKTISNGYILIEKGKVKDIGNILLKPANAVEIDCKGKTIVPAFIDLDTDLGMQKPPSAERRDRTPQIDSKKEQFFSWNDAVRPEFLSAENYKTNETDNEKLAKAGFGFALTHLNDGIVRGTGSVIALGSHPVLSSLFAANVSTHFSLEKGSSRQTYPSSQMGSIALLRQTLYDVKWYQKHADNATVNLSLEALAKQLEKPIFFSTSEALEILRGDKIAHEFHLKFNFYGSGNEYQHIDAIKKTGATIIIPAHFPDAYNVSDPYINMEIPLKELKHWELAPSNPYLLASNGIPICFTFGKNKSEKEFWTNIRKAMERGLSFEQTLTALTITPAKTIGLEKETGTLEIGKIASFSVYSENPFEKEADLLETWTFGQPKLYKEAAIDGLDGNYRILVENKTYNVDITKKGSGYEGKQTNAVKKEYEKVAVSVSSNDITIQLKDSINGIIGTILLHGKINSKVGVFEGEGTDVSGKWVKWNAIKHKKIDADKKNKTLVTDSLYKNKIWFPNMAYGYDSLPKQQSYIIKNVTAWTNEAEGIVKNATVIVENGKIHYVGTGNFKKPVNAVEIDGTGMHLTTGIIDEHSHIAISRGVNEGGQSVSAEVSIGDVVRNNDINIYRQLAGGVTTSQLLHGSANAIGGQSAIIKLKWGYTPDEMLVPNAPKFIKFALGENVKQSNWGEEQTIRFPQTRMGVEQVYVDAFSRAQKYMEEKSKGKKDSHRVDLELEALAEILNKERFITCHSYIQSEINMLMKVADTFGFHVNTFTHILEGYKVADKMLKHGAGASTFADWWAYKFEVLDAIPYNASLIHEQGVVVAINSDDAEMGRRLNQEAAKAMKYGGMKEEDAWKMVTLNPAKLLHLDDRLGSMKVGKDADLVLWTDNPLTITAIPETVFIDGILFFDRKQDLERQARNQKEKARIISKMLESNNSGGEKKTFQPTEPKFFHCDTFGEEGSSEHNGH</sequence>
<evidence type="ECO:0000313" key="3">
    <source>
        <dbReference type="EMBL" id="MBC9812459.1"/>
    </source>
</evidence>